<dbReference type="EMBL" id="CAJNRG010017960">
    <property type="protein sequence ID" value="CAF2243842.1"/>
    <property type="molecule type" value="Genomic_DNA"/>
</dbReference>
<evidence type="ECO:0000313" key="5">
    <source>
        <dbReference type="Proteomes" id="UP000663856"/>
    </source>
</evidence>
<gene>
    <name evidence="4" type="ORF">OVN521_LOCUS35720</name>
    <name evidence="3" type="ORF">UXM345_LOCUS35286</name>
    <name evidence="1" type="ORF">WKI299_LOCUS20021</name>
    <name evidence="2" type="ORF">XDN619_LOCUS34954</name>
</gene>
<evidence type="ECO:0000313" key="2">
    <source>
        <dbReference type="EMBL" id="CAF2243842.1"/>
    </source>
</evidence>
<accession>A0A816TDU8</accession>
<dbReference type="EMBL" id="CAJOBG010042021">
    <property type="protein sequence ID" value="CAF4415010.1"/>
    <property type="molecule type" value="Genomic_DNA"/>
</dbReference>
<dbReference type="Proteomes" id="UP000663866">
    <property type="component" value="Unassembled WGS sequence"/>
</dbReference>
<dbReference type="EMBL" id="CAJNRF010008248">
    <property type="protein sequence ID" value="CAF2099886.1"/>
    <property type="molecule type" value="Genomic_DNA"/>
</dbReference>
<name>A0A816TDU8_9BILA</name>
<dbReference type="Proteomes" id="UP000663887">
    <property type="component" value="Unassembled WGS sequence"/>
</dbReference>
<dbReference type="AlphaFoldDB" id="A0A816TDU8"/>
<evidence type="ECO:0000313" key="3">
    <source>
        <dbReference type="EMBL" id="CAF4336584.1"/>
    </source>
</evidence>
<dbReference type="Proteomes" id="UP000663842">
    <property type="component" value="Unassembled WGS sequence"/>
</dbReference>
<dbReference type="EMBL" id="CAJOBF010014128">
    <property type="protein sequence ID" value="CAF4336584.1"/>
    <property type="molecule type" value="Genomic_DNA"/>
</dbReference>
<sequence>ASKPHFQQLQEQLIGHGLNALGSLSETINNLHGSVTGGR</sequence>
<feature type="non-terminal residue" evidence="1">
    <location>
        <position position="1"/>
    </location>
</feature>
<evidence type="ECO:0000313" key="6">
    <source>
        <dbReference type="Proteomes" id="UP000663866"/>
    </source>
</evidence>
<evidence type="ECO:0000313" key="4">
    <source>
        <dbReference type="EMBL" id="CAF4415010.1"/>
    </source>
</evidence>
<dbReference type="Proteomes" id="UP000663856">
    <property type="component" value="Unassembled WGS sequence"/>
</dbReference>
<keyword evidence="6" id="KW-1185">Reference proteome</keyword>
<organism evidence="1 5">
    <name type="scientific">Rotaria magnacalcarata</name>
    <dbReference type="NCBI Taxonomy" id="392030"/>
    <lineage>
        <taxon>Eukaryota</taxon>
        <taxon>Metazoa</taxon>
        <taxon>Spiralia</taxon>
        <taxon>Gnathifera</taxon>
        <taxon>Rotifera</taxon>
        <taxon>Eurotatoria</taxon>
        <taxon>Bdelloidea</taxon>
        <taxon>Philodinida</taxon>
        <taxon>Philodinidae</taxon>
        <taxon>Rotaria</taxon>
    </lineage>
</organism>
<comment type="caution">
    <text evidence="1">The sequence shown here is derived from an EMBL/GenBank/DDBJ whole genome shotgun (WGS) entry which is preliminary data.</text>
</comment>
<protein>
    <submittedName>
        <fullName evidence="1">Uncharacterized protein</fullName>
    </submittedName>
</protein>
<reference evidence="1" key="1">
    <citation type="submission" date="2021-02" db="EMBL/GenBank/DDBJ databases">
        <authorList>
            <person name="Nowell W R."/>
        </authorList>
    </citation>
    <scope>NUCLEOTIDE SEQUENCE</scope>
</reference>
<evidence type="ECO:0000313" key="1">
    <source>
        <dbReference type="EMBL" id="CAF2099886.1"/>
    </source>
</evidence>
<proteinExistence type="predicted"/>